<evidence type="ECO:0000313" key="11">
    <source>
        <dbReference type="EMBL" id="LAC20752.1"/>
    </source>
</evidence>
<dbReference type="PANTHER" id="PTHR11085:SF6">
    <property type="entry name" value="NAD-DEPENDENT PROTEIN DEACETYLASE SIRTUIN-2"/>
    <property type="match status" value="1"/>
</dbReference>
<evidence type="ECO:0000256" key="9">
    <source>
        <dbReference type="SAM" id="MobiDB-lite"/>
    </source>
</evidence>
<evidence type="ECO:0000256" key="3">
    <source>
        <dbReference type="ARBA" id="ARBA00022723"/>
    </source>
</evidence>
<dbReference type="GO" id="GO:0005634">
    <property type="term" value="C:nucleus"/>
    <property type="evidence" value="ECO:0007669"/>
    <property type="project" value="TreeGrafter"/>
</dbReference>
<evidence type="ECO:0000256" key="6">
    <source>
        <dbReference type="ARBA" id="ARBA00048378"/>
    </source>
</evidence>
<keyword evidence="5" id="KW-0520">NAD</keyword>
<dbReference type="CDD" id="cd01408">
    <property type="entry name" value="SIRT1"/>
    <property type="match status" value="1"/>
</dbReference>
<dbReference type="SUPFAM" id="SSF52467">
    <property type="entry name" value="DHS-like NAD/FAD-binding domain"/>
    <property type="match status" value="1"/>
</dbReference>
<dbReference type="AlphaFoldDB" id="A0A6A7FRQ6"/>
<feature type="binding site" evidence="8">
    <location>
        <position position="301"/>
    </location>
    <ligand>
        <name>Zn(2+)</name>
        <dbReference type="ChEBI" id="CHEBI:29105"/>
    </ligand>
</feature>
<feature type="region of interest" description="Disordered" evidence="9">
    <location>
        <begin position="1"/>
        <end position="112"/>
    </location>
</feature>
<feature type="domain" description="Deacetylase sirtuin-type" evidence="10">
    <location>
        <begin position="136"/>
        <end position="418"/>
    </location>
</feature>
<dbReference type="InterPro" id="IPR003000">
    <property type="entry name" value="Sirtuin"/>
</dbReference>
<dbReference type="GO" id="GO:0017136">
    <property type="term" value="F:histone deacetylase activity, NAD-dependent"/>
    <property type="evidence" value="ECO:0007669"/>
    <property type="project" value="TreeGrafter"/>
</dbReference>
<evidence type="ECO:0000256" key="5">
    <source>
        <dbReference type="ARBA" id="ARBA00023027"/>
    </source>
</evidence>
<dbReference type="Gene3D" id="3.30.1600.10">
    <property type="entry name" value="SIR2/SIRT2 'Small Domain"/>
    <property type="match status" value="1"/>
</dbReference>
<evidence type="ECO:0000256" key="2">
    <source>
        <dbReference type="ARBA" id="ARBA00022679"/>
    </source>
</evidence>
<reference evidence="11" key="1">
    <citation type="submission" date="2017-11" db="EMBL/GenBank/DDBJ databases">
        <title>The sensing device of the deep-sea amphipod.</title>
        <authorList>
            <person name="Kobayashi H."/>
            <person name="Nagahama T."/>
            <person name="Arai W."/>
            <person name="Sasagawa Y."/>
            <person name="Umeda M."/>
            <person name="Hayashi T."/>
            <person name="Nikaido I."/>
            <person name="Watanabe H."/>
            <person name="Oguri K."/>
            <person name="Kitazato H."/>
            <person name="Fujioka K."/>
            <person name="Kido Y."/>
            <person name="Takami H."/>
        </authorList>
    </citation>
    <scope>NUCLEOTIDE SEQUENCE</scope>
    <source>
        <tissue evidence="11">Whole body</tissue>
    </source>
</reference>
<accession>A0A6A7FRQ6</accession>
<evidence type="ECO:0000259" key="10">
    <source>
        <dbReference type="PROSITE" id="PS50305"/>
    </source>
</evidence>
<dbReference type="InterPro" id="IPR026591">
    <property type="entry name" value="Sirtuin_cat_small_dom_sf"/>
</dbReference>
<sequence>MAEKSGTVMSSEAEEQQQHKGTSATKDNTSSDDSGILDTTNTSTNTGLNTSKDSTSMSNDTSKNSTDTGNINQGSTSKDDTSSSNINSSSSGGVASKDETTESSEDEEHEGGALGGLMSYMKQKLNISGPQEPPVKVLSSLDVDGVVQHMKSDNCRNIITMAGAGISTSAGIPDFRSPESGLYNNLQKYNLPYPEAIFELNYFRKNPQPFFTLAKELYPGSFDPTPCHYFIKLLENKGLLLRHFTQNIDTLEYVAGISEDKLVEAHGSFRTAHCIQCRKLYHQNWVKDQLFSDHIPSCTECAGVVKPDIVFFGEGLPDKFFQRLSSDFPSCDLLIIMGTSLTVQPFASLIDNVPASCPRLLINREAVGESDSVMSMLQNLMGKSGGLQLKSPHNTRDVALLGDCDDGCLLLAEKLGWKEELDELIVAGKKNGTDEAKV</sequence>
<evidence type="ECO:0000256" key="8">
    <source>
        <dbReference type="PROSITE-ProRule" id="PRU00236"/>
    </source>
</evidence>
<dbReference type="PROSITE" id="PS50305">
    <property type="entry name" value="SIRTUIN"/>
    <property type="match status" value="1"/>
</dbReference>
<comment type="catalytic activity">
    <reaction evidence="6">
        <text>N(6)-hexadecanoyl-L-lysyl-[protein] + NAD(+) + H2O = 2''-O-hexadecanoyl-ADP-D-ribose + nicotinamide + L-lysyl-[protein]</text>
        <dbReference type="Rhea" id="RHEA:70563"/>
        <dbReference type="Rhea" id="RHEA-COMP:9752"/>
        <dbReference type="Rhea" id="RHEA-COMP:14175"/>
        <dbReference type="ChEBI" id="CHEBI:15377"/>
        <dbReference type="ChEBI" id="CHEBI:17154"/>
        <dbReference type="ChEBI" id="CHEBI:29969"/>
        <dbReference type="ChEBI" id="CHEBI:57540"/>
        <dbReference type="ChEBI" id="CHEBI:138936"/>
        <dbReference type="ChEBI" id="CHEBI:189673"/>
    </reaction>
    <physiologicalReaction direction="left-to-right" evidence="6">
        <dbReference type="Rhea" id="RHEA:70564"/>
    </physiologicalReaction>
</comment>
<name>A0A6A7FRQ6_9CRUS</name>
<comment type="cofactor">
    <cofactor evidence="1">
        <name>Zn(2+)</name>
        <dbReference type="ChEBI" id="CHEBI:29105"/>
    </cofactor>
</comment>
<evidence type="ECO:0000256" key="4">
    <source>
        <dbReference type="ARBA" id="ARBA00022833"/>
    </source>
</evidence>
<dbReference type="GO" id="GO:0070403">
    <property type="term" value="F:NAD+ binding"/>
    <property type="evidence" value="ECO:0007669"/>
    <property type="project" value="InterPro"/>
</dbReference>
<keyword evidence="2" id="KW-0808">Transferase</keyword>
<feature type="active site" description="Proton acceptor" evidence="8">
    <location>
        <position position="266"/>
    </location>
</feature>
<feature type="binding site" evidence="8">
    <location>
        <position position="274"/>
    </location>
    <ligand>
        <name>Zn(2+)</name>
        <dbReference type="ChEBI" id="CHEBI:29105"/>
    </ligand>
</feature>
<dbReference type="GO" id="GO:0046872">
    <property type="term" value="F:metal ion binding"/>
    <property type="evidence" value="ECO:0007669"/>
    <property type="project" value="UniProtKB-KW"/>
</dbReference>
<dbReference type="PANTHER" id="PTHR11085">
    <property type="entry name" value="NAD-DEPENDENT PROTEIN DEACYLASE SIRTUIN-5, MITOCHONDRIAL-RELATED"/>
    <property type="match status" value="1"/>
</dbReference>
<feature type="compositionally biased region" description="Low complexity" evidence="9">
    <location>
        <begin position="39"/>
        <end position="51"/>
    </location>
</feature>
<feature type="binding site" evidence="8">
    <location>
        <position position="298"/>
    </location>
    <ligand>
        <name>Zn(2+)</name>
        <dbReference type="ChEBI" id="CHEBI:29105"/>
    </ligand>
</feature>
<evidence type="ECO:0000256" key="1">
    <source>
        <dbReference type="ARBA" id="ARBA00001947"/>
    </source>
</evidence>
<proteinExistence type="evidence at transcript level"/>
<dbReference type="Pfam" id="PF02146">
    <property type="entry name" value="SIR2"/>
    <property type="match status" value="1"/>
</dbReference>
<feature type="compositionally biased region" description="Polar residues" evidence="9">
    <location>
        <begin position="52"/>
        <end position="74"/>
    </location>
</feature>
<feature type="binding site" evidence="8">
    <location>
        <position position="277"/>
    </location>
    <ligand>
        <name>Zn(2+)</name>
        <dbReference type="ChEBI" id="CHEBI:29105"/>
    </ligand>
</feature>
<dbReference type="EMBL" id="IACT01001400">
    <property type="protein sequence ID" value="LAC20752.1"/>
    <property type="molecule type" value="mRNA"/>
</dbReference>
<feature type="compositionally biased region" description="Low complexity" evidence="9">
    <location>
        <begin position="82"/>
        <end position="91"/>
    </location>
</feature>
<dbReference type="Gene3D" id="3.40.50.1220">
    <property type="entry name" value="TPP-binding domain"/>
    <property type="match status" value="1"/>
</dbReference>
<dbReference type="InterPro" id="IPR026590">
    <property type="entry name" value="Ssirtuin_cat_dom"/>
</dbReference>
<dbReference type="InterPro" id="IPR050134">
    <property type="entry name" value="NAD-dep_sirtuin_deacylases"/>
</dbReference>
<keyword evidence="3 8" id="KW-0479">Metal-binding</keyword>
<dbReference type="InterPro" id="IPR029035">
    <property type="entry name" value="DHS-like_NAD/FAD-binding_dom"/>
</dbReference>
<organism evidence="11">
    <name type="scientific">Hirondellea gigas</name>
    <dbReference type="NCBI Taxonomy" id="1518452"/>
    <lineage>
        <taxon>Eukaryota</taxon>
        <taxon>Metazoa</taxon>
        <taxon>Ecdysozoa</taxon>
        <taxon>Arthropoda</taxon>
        <taxon>Crustacea</taxon>
        <taxon>Multicrustacea</taxon>
        <taxon>Malacostraca</taxon>
        <taxon>Eumalacostraca</taxon>
        <taxon>Peracarida</taxon>
        <taxon>Amphipoda</taxon>
        <taxon>Amphilochidea</taxon>
        <taxon>Lysianassida</taxon>
        <taxon>Lysianassidira</taxon>
        <taxon>Lysianassoidea</taxon>
        <taxon>Lysianassidae</taxon>
        <taxon>Hirondellea</taxon>
    </lineage>
</organism>
<feature type="compositionally biased region" description="Polar residues" evidence="9">
    <location>
        <begin position="19"/>
        <end position="33"/>
    </location>
</feature>
<protein>
    <submittedName>
        <fullName evidence="11">NAD-dependent protein deacetylase Sirt2-like isoform X1</fullName>
    </submittedName>
</protein>
<comment type="catalytic activity">
    <reaction evidence="7">
        <text>N(6)-tetradecanoyl-L-lysyl-[protein] + NAD(+) + H2O = 2''-O-tetradecanoyl-ADP-D-ribose + nicotinamide + L-lysyl-[protein]</text>
        <dbReference type="Rhea" id="RHEA:70567"/>
        <dbReference type="Rhea" id="RHEA-COMP:9752"/>
        <dbReference type="Rhea" id="RHEA-COMP:15437"/>
        <dbReference type="ChEBI" id="CHEBI:15377"/>
        <dbReference type="ChEBI" id="CHEBI:17154"/>
        <dbReference type="ChEBI" id="CHEBI:29969"/>
        <dbReference type="ChEBI" id="CHEBI:57540"/>
        <dbReference type="ChEBI" id="CHEBI:141129"/>
        <dbReference type="ChEBI" id="CHEBI:189674"/>
    </reaction>
    <physiologicalReaction direction="left-to-right" evidence="7">
        <dbReference type="Rhea" id="RHEA:70568"/>
    </physiologicalReaction>
</comment>
<evidence type="ECO:0000256" key="7">
    <source>
        <dbReference type="ARBA" id="ARBA00048905"/>
    </source>
</evidence>
<keyword evidence="4 8" id="KW-0862">Zinc</keyword>